<evidence type="ECO:0000259" key="2">
    <source>
        <dbReference type="Pfam" id="PF00248"/>
    </source>
</evidence>
<dbReference type="RefSeq" id="WP_210683561.1">
    <property type="nucleotide sequence ID" value="NZ_JAGMWN010000013.1"/>
</dbReference>
<evidence type="ECO:0000256" key="1">
    <source>
        <dbReference type="ARBA" id="ARBA00023002"/>
    </source>
</evidence>
<dbReference type="Pfam" id="PF00248">
    <property type="entry name" value="Aldo_ket_red"/>
    <property type="match status" value="1"/>
</dbReference>
<dbReference type="GO" id="GO:0016491">
    <property type="term" value="F:oxidoreductase activity"/>
    <property type="evidence" value="ECO:0007669"/>
    <property type="project" value="UniProtKB-KW"/>
</dbReference>
<keyword evidence="1" id="KW-0560">Oxidoreductase</keyword>
<keyword evidence="4" id="KW-1185">Reference proteome</keyword>
<evidence type="ECO:0000313" key="4">
    <source>
        <dbReference type="Proteomes" id="UP000672602"/>
    </source>
</evidence>
<dbReference type="Gene3D" id="3.20.20.100">
    <property type="entry name" value="NADP-dependent oxidoreductase domain"/>
    <property type="match status" value="1"/>
</dbReference>
<dbReference type="Proteomes" id="UP000672602">
    <property type="component" value="Unassembled WGS sequence"/>
</dbReference>
<proteinExistence type="predicted"/>
<dbReference type="SUPFAM" id="SSF51430">
    <property type="entry name" value="NAD(P)-linked oxidoreductase"/>
    <property type="match status" value="1"/>
</dbReference>
<reference evidence="3" key="1">
    <citation type="submission" date="2021-04" db="EMBL/GenBank/DDBJ databases">
        <authorList>
            <person name="Zhang D.-C."/>
        </authorList>
    </citation>
    <scope>NUCLEOTIDE SEQUENCE</scope>
    <source>
        <strain evidence="3">CGMCC 1.15697</strain>
    </source>
</reference>
<dbReference type="PANTHER" id="PTHR43364">
    <property type="entry name" value="NADH-SPECIFIC METHYLGLYOXAL REDUCTASE-RELATED"/>
    <property type="match status" value="1"/>
</dbReference>
<accession>A0A8J7V419</accession>
<evidence type="ECO:0000313" key="3">
    <source>
        <dbReference type="EMBL" id="MBP5858975.1"/>
    </source>
</evidence>
<name>A0A8J7V419_9PROT</name>
<dbReference type="CDD" id="cd19087">
    <property type="entry name" value="AKR_AKR12A1_B1_C1"/>
    <property type="match status" value="1"/>
</dbReference>
<dbReference type="PANTHER" id="PTHR43364:SF4">
    <property type="entry name" value="NAD(P)-LINKED OXIDOREDUCTASE SUPERFAMILY PROTEIN"/>
    <property type="match status" value="1"/>
</dbReference>
<comment type="caution">
    <text evidence="3">The sequence shown here is derived from an EMBL/GenBank/DDBJ whole genome shotgun (WGS) entry which is preliminary data.</text>
</comment>
<dbReference type="EMBL" id="JAGMWN010000013">
    <property type="protein sequence ID" value="MBP5858975.1"/>
    <property type="molecule type" value="Genomic_DNA"/>
</dbReference>
<sequence length="326" mass="35688">MEMRWLGRTGVQVSQLCYGTMSFGGDADAAEAGRLYAACREAGINFFDCADTYNGGAAEEILGRLIAHERDAIVLTSKLAMPVGKEGVDINARGLNRRHIARAVEASLKRLDTDRLDVLFLHRWDQDTPLEETLRALEQLVRDGKVLYLGASNFAAWQIAKALGIQAARGWARLDVIQPMYNLVKRQAEVEILPLAEAEGLGVISYGPNGGGLLTGKYRRDGKPEGTRLVTNGEYAKRYDEAWYYDVAEAFTAFADARGVHPVSLAVAWAGFHPGITCPIVGARSVEQLRPSLASVSVGMDEGLWREIAALSRTPPPATDRLEEQR</sequence>
<gene>
    <name evidence="3" type="ORF">KAJ83_18290</name>
</gene>
<dbReference type="InterPro" id="IPR036812">
    <property type="entry name" value="NAD(P)_OxRdtase_dom_sf"/>
</dbReference>
<dbReference type="GO" id="GO:0005829">
    <property type="term" value="C:cytosol"/>
    <property type="evidence" value="ECO:0007669"/>
    <property type="project" value="TreeGrafter"/>
</dbReference>
<organism evidence="3 4">
    <name type="scientific">Marivibrio halodurans</name>
    <dbReference type="NCBI Taxonomy" id="2039722"/>
    <lineage>
        <taxon>Bacteria</taxon>
        <taxon>Pseudomonadati</taxon>
        <taxon>Pseudomonadota</taxon>
        <taxon>Alphaproteobacteria</taxon>
        <taxon>Rhodospirillales</taxon>
        <taxon>Rhodospirillaceae</taxon>
        <taxon>Marivibrio</taxon>
    </lineage>
</organism>
<dbReference type="FunFam" id="3.20.20.100:FF:000004">
    <property type="entry name" value="Oxidoreductase, aldo/keto reductase"/>
    <property type="match status" value="1"/>
</dbReference>
<dbReference type="AlphaFoldDB" id="A0A8J7V419"/>
<protein>
    <submittedName>
        <fullName evidence="3">Aldo/keto reductase</fullName>
    </submittedName>
</protein>
<dbReference type="InterPro" id="IPR050523">
    <property type="entry name" value="AKR_Detox_Biosynth"/>
</dbReference>
<feature type="domain" description="NADP-dependent oxidoreductase" evidence="2">
    <location>
        <begin position="16"/>
        <end position="311"/>
    </location>
</feature>
<dbReference type="InterPro" id="IPR023210">
    <property type="entry name" value="NADP_OxRdtase_dom"/>
</dbReference>